<evidence type="ECO:0000313" key="5">
    <source>
        <dbReference type="EMBL" id="CAF0756127.1"/>
    </source>
</evidence>
<keyword evidence="3" id="KW-0812">Transmembrane</keyword>
<keyword evidence="2" id="KW-0274">FAD</keyword>
<feature type="transmembrane region" description="Helical" evidence="3">
    <location>
        <begin position="1020"/>
        <end position="1040"/>
    </location>
</feature>
<dbReference type="GO" id="GO:0071949">
    <property type="term" value="F:FAD binding"/>
    <property type="evidence" value="ECO:0007669"/>
    <property type="project" value="InterPro"/>
</dbReference>
<dbReference type="InterPro" id="IPR006094">
    <property type="entry name" value="Oxid_FAD_bind_N"/>
</dbReference>
<dbReference type="PANTHER" id="PTHR43762:SF1">
    <property type="entry name" value="D-ARABINONO-1,4-LACTONE OXIDASE"/>
    <property type="match status" value="1"/>
</dbReference>
<name>A0A813PJC8_9BILA</name>
<dbReference type="Gene3D" id="3.30.465.10">
    <property type="match status" value="1"/>
</dbReference>
<feature type="transmembrane region" description="Helical" evidence="3">
    <location>
        <begin position="173"/>
        <end position="194"/>
    </location>
</feature>
<dbReference type="Proteomes" id="UP000681722">
    <property type="component" value="Unassembled WGS sequence"/>
</dbReference>
<dbReference type="GO" id="GO:0016899">
    <property type="term" value="F:oxidoreductase activity, acting on the CH-OH group of donors, oxygen as acceptor"/>
    <property type="evidence" value="ECO:0007669"/>
    <property type="project" value="InterPro"/>
</dbReference>
<dbReference type="Gene3D" id="3.40.50.150">
    <property type="entry name" value="Vaccinia Virus protein VP39"/>
    <property type="match status" value="1"/>
</dbReference>
<sequence length="1265" mass="150734">MFIMCLIGLPKFIYYEKRIYPVIKQIIEPLIKRQTLIGIPLYVFIISFLIEIFPFLKQHQKQEINIIVENITISTMSYVIYLTEIKNGLNQYRITSIFSCTLFFFGIYSIITSRWLKFIQHRLSSFFIIIKKYFCYIFISFQLPLSFTIILLLKNLYQLFPVVIHMEKPTFFIFIYHHLFWLILILTCITLTVTKWMKPKQKFKFNNFGEIYVDDISRLNSTRINAIFYPRTINDLQYIVNKAKYNGKHISLRGQAHTMGGQTLPSNHNDYIIDLKYMNRVEYNVENETVLVETGATWAHVIKKLNNYGRSPVVMQSYCTFSVGGTISVNAHGITCDTAMYDSILNIEFIDANGELKQCNLTKNKELFSLLIGGYGLFGIMTKVTLKTVTNIKTSMEYIRLDAEKFPTYYEQFLNDETIEIKIARVDIVHSNNILIFLFRRKLTTSGTIANLNDEARVMNSRQHLIYTWLSQRRLFRRIRFAFEKLFHRPADLVVSDDRNTIMYESAKPMALLYQPFDIIDDTFLLQEYFIPTINFNQWYKNMQKIIHKNYDHLFLLNLTIRFVKKDNLTFLAYTKQNDCFAFVFYFRIKRNKFGDKQAYLIHQELINLAFACNGTFYLPYRQHYTKNQLKYAYPMIDEFFIKKNYYDPMQIFSNLWYQTYGQQNIELITEHVNKQYDKTIDNNELIKLEDEEFIVVEQRRHHSFEHVIIDDVLRHKFRKFLRTVFNVEPPHLLFNYVNRAVRNPSNKNDYDIYKELEIVLNTRQFMFLRRLYVYVKQIIQLRIQMKDILRQQLTIIKYLGYYGQVNDIVGIGDGGRNIKYLRSLLKMKGRTYILHDKQRLGDIIERSSIFPIGTFIPFDISSFDDVPIPSDSIDIVNCYMGLHHLSQNQLKIFLNIIKRILRPNGLFFFREHNAYNELIPLLDVAHSVFNVVTNVEFEQEKCEIRAFRTIEQWRSLLRQSGFEDTFIYDEQEDDPTDDIMLVFRKPIILNLDQQQSQQQNINKSIISDIKIHVTPESNYFRPCEWLVVRITILFGYYLYHTPFYYFPFTKYLSLYWSLCITETQLAINQFGANKVLLSGGFVMNVVAGLILSIFFLQFSFFAFLIRLLAARVDPEYEQLIIKISNEKENNFDFINEIDERIEQVKLLNKDHYALRIPRHRPFSEIIEKLALYDKNVQFDLLFISNENGFIQIELNISKSNSLKWLRQQANINVIYEFKYPSDKDELNQTQIIIQLKIEHLFQFIRQCQLNDKSIKITQVYDYFD</sequence>
<gene>
    <name evidence="5" type="ORF">GPM918_LOCUS1120</name>
    <name evidence="6" type="ORF">SRO942_LOCUS1120</name>
</gene>
<dbReference type="EMBL" id="CAJNOQ010000098">
    <property type="protein sequence ID" value="CAF0756127.1"/>
    <property type="molecule type" value="Genomic_DNA"/>
</dbReference>
<dbReference type="SUPFAM" id="SSF55103">
    <property type="entry name" value="FAD-linked oxidases, C-terminal domain"/>
    <property type="match status" value="1"/>
</dbReference>
<dbReference type="SUPFAM" id="SSF53335">
    <property type="entry name" value="S-adenosyl-L-methionine-dependent methyltransferases"/>
    <property type="match status" value="1"/>
</dbReference>
<dbReference type="InterPro" id="IPR016166">
    <property type="entry name" value="FAD-bd_PCMH"/>
</dbReference>
<protein>
    <recommendedName>
        <fullName evidence="4">FAD-binding PCMH-type domain-containing protein</fullName>
    </recommendedName>
</protein>
<feature type="transmembrane region" description="Helical" evidence="3">
    <location>
        <begin position="94"/>
        <end position="112"/>
    </location>
</feature>
<feature type="domain" description="FAD-binding PCMH-type" evidence="4">
    <location>
        <begin position="219"/>
        <end position="391"/>
    </location>
</feature>
<dbReference type="Pfam" id="PF08241">
    <property type="entry name" value="Methyltransf_11"/>
    <property type="match status" value="1"/>
</dbReference>
<keyword evidence="7" id="KW-1185">Reference proteome</keyword>
<reference evidence="5" key="1">
    <citation type="submission" date="2021-02" db="EMBL/GenBank/DDBJ databases">
        <authorList>
            <person name="Nowell W R."/>
        </authorList>
    </citation>
    <scope>NUCLEOTIDE SEQUENCE</scope>
</reference>
<keyword evidence="3" id="KW-1133">Transmembrane helix</keyword>
<dbReference type="InterPro" id="IPR016164">
    <property type="entry name" value="FAD-linked_Oxase-like_C"/>
</dbReference>
<dbReference type="InterPro" id="IPR036318">
    <property type="entry name" value="FAD-bd_PCMH-like_sf"/>
</dbReference>
<comment type="caution">
    <text evidence="5">The sequence shown here is derived from an EMBL/GenBank/DDBJ whole genome shotgun (WGS) entry which is preliminary data.</text>
</comment>
<evidence type="ECO:0000313" key="7">
    <source>
        <dbReference type="Proteomes" id="UP000663829"/>
    </source>
</evidence>
<organism evidence="5 7">
    <name type="scientific">Didymodactylos carnosus</name>
    <dbReference type="NCBI Taxonomy" id="1234261"/>
    <lineage>
        <taxon>Eukaryota</taxon>
        <taxon>Metazoa</taxon>
        <taxon>Spiralia</taxon>
        <taxon>Gnathifera</taxon>
        <taxon>Rotifera</taxon>
        <taxon>Eurotatoria</taxon>
        <taxon>Bdelloidea</taxon>
        <taxon>Philodinida</taxon>
        <taxon>Philodinidae</taxon>
        <taxon>Didymodactylos</taxon>
    </lineage>
</organism>
<keyword evidence="3" id="KW-0472">Membrane</keyword>
<evidence type="ECO:0000259" key="4">
    <source>
        <dbReference type="PROSITE" id="PS51387"/>
    </source>
</evidence>
<proteinExistence type="predicted"/>
<evidence type="ECO:0000256" key="2">
    <source>
        <dbReference type="ARBA" id="ARBA00022827"/>
    </source>
</evidence>
<dbReference type="Proteomes" id="UP000663829">
    <property type="component" value="Unassembled WGS sequence"/>
</dbReference>
<dbReference type="InterPro" id="IPR010031">
    <property type="entry name" value="FAD_lactone_oxidase-like"/>
</dbReference>
<feature type="transmembrane region" description="Helical" evidence="3">
    <location>
        <begin position="63"/>
        <end position="82"/>
    </location>
</feature>
<evidence type="ECO:0000313" key="6">
    <source>
        <dbReference type="EMBL" id="CAF3536437.1"/>
    </source>
</evidence>
<dbReference type="PANTHER" id="PTHR43762">
    <property type="entry name" value="L-GULONOLACTONE OXIDASE"/>
    <property type="match status" value="1"/>
</dbReference>
<dbReference type="Pfam" id="PF01565">
    <property type="entry name" value="FAD_binding_4"/>
    <property type="match status" value="1"/>
</dbReference>
<dbReference type="InterPro" id="IPR013216">
    <property type="entry name" value="Methyltransf_11"/>
</dbReference>
<dbReference type="SUPFAM" id="SSF56176">
    <property type="entry name" value="FAD-binding/transporter-associated domain-like"/>
    <property type="match status" value="1"/>
</dbReference>
<accession>A0A813PJC8</accession>
<dbReference type="PROSITE" id="PS51387">
    <property type="entry name" value="FAD_PCMH"/>
    <property type="match status" value="1"/>
</dbReference>
<evidence type="ECO:0000256" key="3">
    <source>
        <dbReference type="SAM" id="Phobius"/>
    </source>
</evidence>
<dbReference type="AlphaFoldDB" id="A0A813PJC8"/>
<evidence type="ECO:0000256" key="1">
    <source>
        <dbReference type="ARBA" id="ARBA00022630"/>
    </source>
</evidence>
<dbReference type="OrthoDB" id="9996251at2759"/>
<dbReference type="InterPro" id="IPR029063">
    <property type="entry name" value="SAM-dependent_MTases_sf"/>
</dbReference>
<feature type="transmembrane region" description="Helical" evidence="3">
    <location>
        <begin position="133"/>
        <end position="153"/>
    </location>
</feature>
<dbReference type="GO" id="GO:0008757">
    <property type="term" value="F:S-adenosylmethionine-dependent methyltransferase activity"/>
    <property type="evidence" value="ECO:0007669"/>
    <property type="project" value="InterPro"/>
</dbReference>
<feature type="transmembrane region" description="Helical" evidence="3">
    <location>
        <begin position="37"/>
        <end position="56"/>
    </location>
</feature>
<feature type="transmembrane region" description="Helical" evidence="3">
    <location>
        <begin position="1083"/>
        <end position="1106"/>
    </location>
</feature>
<keyword evidence="1" id="KW-0285">Flavoprotein</keyword>
<dbReference type="EMBL" id="CAJOBC010000098">
    <property type="protein sequence ID" value="CAF3536437.1"/>
    <property type="molecule type" value="Genomic_DNA"/>
</dbReference>
<dbReference type="InterPro" id="IPR016169">
    <property type="entry name" value="FAD-bd_PCMH_sub2"/>
</dbReference>
<feature type="transmembrane region" description="Helical" evidence="3">
    <location>
        <begin position="367"/>
        <end position="386"/>
    </location>
</feature>